<dbReference type="GO" id="GO:0009695">
    <property type="term" value="P:jasmonic acid biosynthetic process"/>
    <property type="evidence" value="ECO:0007669"/>
    <property type="project" value="TreeGrafter"/>
</dbReference>
<comment type="similarity">
    <text evidence="2">Belongs to the NADH:flavin oxidoreductase/NADH oxidase family.</text>
</comment>
<accession>A0A9Q1MGD5</accession>
<organism evidence="8 9">
    <name type="scientific">Anisodus acutangulus</name>
    <dbReference type="NCBI Taxonomy" id="402998"/>
    <lineage>
        <taxon>Eukaryota</taxon>
        <taxon>Viridiplantae</taxon>
        <taxon>Streptophyta</taxon>
        <taxon>Embryophyta</taxon>
        <taxon>Tracheophyta</taxon>
        <taxon>Spermatophyta</taxon>
        <taxon>Magnoliopsida</taxon>
        <taxon>eudicotyledons</taxon>
        <taxon>Gunneridae</taxon>
        <taxon>Pentapetalae</taxon>
        <taxon>asterids</taxon>
        <taxon>lamiids</taxon>
        <taxon>Solanales</taxon>
        <taxon>Solanaceae</taxon>
        <taxon>Solanoideae</taxon>
        <taxon>Hyoscyameae</taxon>
        <taxon>Anisodus</taxon>
    </lineage>
</organism>
<dbReference type="GO" id="GO:0010181">
    <property type="term" value="F:FMN binding"/>
    <property type="evidence" value="ECO:0007669"/>
    <property type="project" value="InterPro"/>
</dbReference>
<dbReference type="AlphaFoldDB" id="A0A9Q1MGD5"/>
<keyword evidence="4" id="KW-0288">FMN</keyword>
<feature type="region of interest" description="Disordered" evidence="6">
    <location>
        <begin position="1"/>
        <end position="21"/>
    </location>
</feature>
<dbReference type="Proteomes" id="UP001152561">
    <property type="component" value="Unassembled WGS sequence"/>
</dbReference>
<dbReference type="GO" id="GO:0005777">
    <property type="term" value="C:peroxisome"/>
    <property type="evidence" value="ECO:0007669"/>
    <property type="project" value="TreeGrafter"/>
</dbReference>
<dbReference type="InterPro" id="IPR001155">
    <property type="entry name" value="OxRdtase_FMN_N"/>
</dbReference>
<comment type="cofactor">
    <cofactor evidence="1">
        <name>FMN</name>
        <dbReference type="ChEBI" id="CHEBI:58210"/>
    </cofactor>
</comment>
<dbReference type="EMBL" id="JAJAGQ010000006">
    <property type="protein sequence ID" value="KAJ8559912.1"/>
    <property type="molecule type" value="Genomic_DNA"/>
</dbReference>
<dbReference type="PANTHER" id="PTHR22893">
    <property type="entry name" value="NADH OXIDOREDUCTASE-RELATED"/>
    <property type="match status" value="1"/>
</dbReference>
<evidence type="ECO:0000256" key="5">
    <source>
        <dbReference type="ARBA" id="ARBA00022857"/>
    </source>
</evidence>
<evidence type="ECO:0000256" key="1">
    <source>
        <dbReference type="ARBA" id="ARBA00001917"/>
    </source>
</evidence>
<proteinExistence type="inferred from homology"/>
<keyword evidence="9" id="KW-1185">Reference proteome</keyword>
<evidence type="ECO:0000256" key="6">
    <source>
        <dbReference type="SAM" id="MobiDB-lite"/>
    </source>
</evidence>
<evidence type="ECO:0000313" key="8">
    <source>
        <dbReference type="EMBL" id="KAJ8559912.1"/>
    </source>
</evidence>
<sequence>MEEEEEEEGGKEEEERRFPHAPGIFTEEQVEEWKKIVDVVHAKGAVIFCQLWHVGRASHEVYQPDGAAPISSTEKPISKKWRILMPDGTHAMYPKPRAIGTYEISQVVEDYRKAALNAIEAGFDGIKIHGAHGYLIDQFSKDGINDRTDEYGGSLANRCKFITQVVQAVVTAIGADRVGVSVSPAIDHLDAMDSNPLSLGGGYTWELGIEAVAQGDADLVSYFISNPDLVMRLKLNAPLNKYNRNTFYTQDPIVGYTDYPFLQGNGSNVPLSRL</sequence>
<evidence type="ECO:0000256" key="3">
    <source>
        <dbReference type="ARBA" id="ARBA00022630"/>
    </source>
</evidence>
<comment type="caution">
    <text evidence="8">The sequence shown here is derived from an EMBL/GenBank/DDBJ whole genome shotgun (WGS) entry which is preliminary data.</text>
</comment>
<name>A0A9Q1MGD5_9SOLA</name>
<evidence type="ECO:0000256" key="2">
    <source>
        <dbReference type="ARBA" id="ARBA00005979"/>
    </source>
</evidence>
<dbReference type="GO" id="GO:0016629">
    <property type="term" value="F:12-oxophytodienoate reductase activity"/>
    <property type="evidence" value="ECO:0007669"/>
    <property type="project" value="TreeGrafter"/>
</dbReference>
<feature type="domain" description="NADH:flavin oxidoreductase/NADH oxidase N-terminal" evidence="7">
    <location>
        <begin position="14"/>
        <end position="185"/>
    </location>
</feature>
<keyword evidence="5" id="KW-0521">NADP</keyword>
<gene>
    <name evidence="8" type="ORF">K7X08_003970</name>
</gene>
<evidence type="ECO:0000256" key="4">
    <source>
        <dbReference type="ARBA" id="ARBA00022643"/>
    </source>
</evidence>
<dbReference type="Gene3D" id="3.20.20.70">
    <property type="entry name" value="Aldolase class I"/>
    <property type="match status" value="2"/>
</dbReference>
<dbReference type="PANTHER" id="PTHR22893:SF112">
    <property type="entry name" value="12-OXOPHYTODIENOATE REDUCTASE 3"/>
    <property type="match status" value="1"/>
</dbReference>
<dbReference type="OrthoDB" id="1663137at2759"/>
<evidence type="ECO:0000313" key="9">
    <source>
        <dbReference type="Proteomes" id="UP001152561"/>
    </source>
</evidence>
<dbReference type="SUPFAM" id="SSF51395">
    <property type="entry name" value="FMN-linked oxidoreductases"/>
    <property type="match status" value="1"/>
</dbReference>
<evidence type="ECO:0000259" key="7">
    <source>
        <dbReference type="Pfam" id="PF00724"/>
    </source>
</evidence>
<dbReference type="InterPro" id="IPR013785">
    <property type="entry name" value="Aldolase_TIM"/>
</dbReference>
<dbReference type="Pfam" id="PF00724">
    <property type="entry name" value="Oxidored_FMN"/>
    <property type="match status" value="1"/>
</dbReference>
<keyword evidence="3" id="KW-0285">Flavoprotein</keyword>
<dbReference type="GO" id="GO:0031408">
    <property type="term" value="P:oxylipin biosynthetic process"/>
    <property type="evidence" value="ECO:0007669"/>
    <property type="project" value="TreeGrafter"/>
</dbReference>
<reference evidence="9" key="1">
    <citation type="journal article" date="2023" name="Proc. Natl. Acad. Sci. U.S.A.">
        <title>Genomic and structural basis for evolution of tropane alkaloid biosynthesis.</title>
        <authorList>
            <person name="Wanga Y.-J."/>
            <person name="Taina T."/>
            <person name="Yua J.-Y."/>
            <person name="Lia J."/>
            <person name="Xua B."/>
            <person name="Chenc J."/>
            <person name="D'Auriad J.C."/>
            <person name="Huanga J.-P."/>
            <person name="Huanga S.-X."/>
        </authorList>
    </citation>
    <scope>NUCLEOTIDE SEQUENCE [LARGE SCALE GENOMIC DNA]</scope>
    <source>
        <strain evidence="9">cv. KIB-2019</strain>
    </source>
</reference>
<protein>
    <recommendedName>
        <fullName evidence="7">NADH:flavin oxidoreductase/NADH oxidase N-terminal domain-containing protein</fullName>
    </recommendedName>
</protein>
<dbReference type="InterPro" id="IPR045247">
    <property type="entry name" value="Oye-like"/>
</dbReference>
<feature type="compositionally biased region" description="Acidic residues" evidence="6">
    <location>
        <begin position="1"/>
        <end position="12"/>
    </location>
</feature>